<feature type="transmembrane region" description="Helical" evidence="7">
    <location>
        <begin position="61"/>
        <end position="84"/>
    </location>
</feature>
<comment type="caution">
    <text evidence="9">The sequence shown here is derived from an EMBL/GenBank/DDBJ whole genome shotgun (WGS) entry which is preliminary data.</text>
</comment>
<keyword evidence="3" id="KW-1003">Cell membrane</keyword>
<protein>
    <recommendedName>
        <fullName evidence="7">XK-related protein</fullName>
    </recommendedName>
</protein>
<reference evidence="9" key="1">
    <citation type="journal article" name="BMC Genomics">
        <title>Long-read sequencing and de novo genome assembly of marine medaka (Oryzias melastigma).</title>
        <authorList>
            <person name="Liang P."/>
            <person name="Saqib H.S.A."/>
            <person name="Ni X."/>
            <person name="Shen Y."/>
        </authorList>
    </citation>
    <scope>NUCLEOTIDE SEQUENCE</scope>
    <source>
        <strain evidence="9">Bigg-433</strain>
    </source>
</reference>
<dbReference type="Proteomes" id="UP000646548">
    <property type="component" value="Unassembled WGS sequence"/>
</dbReference>
<evidence type="ECO:0000256" key="6">
    <source>
        <dbReference type="ARBA" id="ARBA00023136"/>
    </source>
</evidence>
<dbReference type="GO" id="GO:0005886">
    <property type="term" value="C:plasma membrane"/>
    <property type="evidence" value="ECO:0007669"/>
    <property type="project" value="UniProtKB-SubCell"/>
</dbReference>
<feature type="transmembrane region" description="Helical" evidence="7">
    <location>
        <begin position="292"/>
        <end position="313"/>
    </location>
</feature>
<dbReference type="PANTHER" id="PTHR16024">
    <property type="entry name" value="XK-RELATED PROTEIN"/>
    <property type="match status" value="1"/>
</dbReference>
<evidence type="ECO:0000256" key="3">
    <source>
        <dbReference type="ARBA" id="ARBA00022475"/>
    </source>
</evidence>
<evidence type="ECO:0000313" key="9">
    <source>
        <dbReference type="EMBL" id="KAF6737559.1"/>
    </source>
</evidence>
<evidence type="ECO:0000256" key="1">
    <source>
        <dbReference type="ARBA" id="ARBA00004651"/>
    </source>
</evidence>
<evidence type="ECO:0000256" key="7">
    <source>
        <dbReference type="RuleBase" id="RU910716"/>
    </source>
</evidence>
<gene>
    <name evidence="9" type="ORF">FQA47_011717</name>
</gene>
<evidence type="ECO:0000313" key="10">
    <source>
        <dbReference type="Proteomes" id="UP000646548"/>
    </source>
</evidence>
<dbReference type="InterPro" id="IPR018629">
    <property type="entry name" value="XK-rel"/>
</dbReference>
<feature type="transmembrane region" description="Helical" evidence="7">
    <location>
        <begin position="231"/>
        <end position="250"/>
    </location>
</feature>
<sequence length="591" mass="64839">MMNAAAGAVARRMPSAGRRSGCWIAWCHAVLFGVSALVIVAERSALIYCIGFYLWNEETQWAGLTLGLFLPGTAVQLLSVKWYYDDGDDRRCYLSVIHILHLGIFKRLWDCMKSVLRRQGSVAELGVVVMQQADVAALWVLEALVLTLPQSLLQAYVVVSTDVGITSPVAYCCGLCVLSVSWALVLYSRACCLIRPGHLALPPAALLCQLVWRAGMLGARVTCLMFFARVFHWWVCGVAGFHWLTASFWLVSQQPDICTGPWCWRAFNGVLGLVHVFLFLNVKDGPSRYRMASFYAFMLVENATLLLAASDFLSEASWDSMTLPTSVLCSFLLAKPTAAFPFRVWPALCSSIQETVKGRSNSSCPCYHHHWLLIRLALKTGDLGKINRAYGAGGAAAILDMDDNHQEFKSNDAITITAGGSCDAVSTSESQGRGLAPLSDCKDEFQSISEPTSTEHPDEEEESLEMESPMESPASDFKRSSPEGKSVFGDSPEPYFCPTESSSTLYFSADPQSPSSASNPRLDSLELGGRLNSIPSDPALHRDVRGLMGRVGQRCISTPKLDLGVSDSSVPHLTGPRRQLIMSRRDEEELF</sequence>
<evidence type="ECO:0000256" key="8">
    <source>
        <dbReference type="SAM" id="MobiDB-lite"/>
    </source>
</evidence>
<keyword evidence="5 7" id="KW-1133">Transmembrane helix</keyword>
<dbReference type="Pfam" id="PF09815">
    <property type="entry name" value="XK-related"/>
    <property type="match status" value="1"/>
</dbReference>
<organism evidence="9 10">
    <name type="scientific">Oryzias melastigma</name>
    <name type="common">Marine medaka</name>
    <dbReference type="NCBI Taxonomy" id="30732"/>
    <lineage>
        <taxon>Eukaryota</taxon>
        <taxon>Metazoa</taxon>
        <taxon>Chordata</taxon>
        <taxon>Craniata</taxon>
        <taxon>Vertebrata</taxon>
        <taxon>Euteleostomi</taxon>
        <taxon>Actinopterygii</taxon>
        <taxon>Neopterygii</taxon>
        <taxon>Teleostei</taxon>
        <taxon>Neoteleostei</taxon>
        <taxon>Acanthomorphata</taxon>
        <taxon>Ovalentaria</taxon>
        <taxon>Atherinomorphae</taxon>
        <taxon>Beloniformes</taxon>
        <taxon>Adrianichthyidae</taxon>
        <taxon>Oryziinae</taxon>
        <taxon>Oryzias</taxon>
    </lineage>
</organism>
<evidence type="ECO:0000256" key="4">
    <source>
        <dbReference type="ARBA" id="ARBA00022692"/>
    </source>
</evidence>
<feature type="compositionally biased region" description="Low complexity" evidence="8">
    <location>
        <begin position="466"/>
        <end position="475"/>
    </location>
</feature>
<feature type="transmembrane region" description="Helical" evidence="7">
    <location>
        <begin position="168"/>
        <end position="187"/>
    </location>
</feature>
<feature type="region of interest" description="Disordered" evidence="8">
    <location>
        <begin position="446"/>
        <end position="494"/>
    </location>
</feature>
<feature type="transmembrane region" description="Helical" evidence="7">
    <location>
        <begin position="122"/>
        <end position="148"/>
    </location>
</feature>
<feature type="transmembrane region" description="Helical" evidence="7">
    <location>
        <begin position="262"/>
        <end position="280"/>
    </location>
</feature>
<keyword evidence="4 7" id="KW-0812">Transmembrane</keyword>
<evidence type="ECO:0000256" key="2">
    <source>
        <dbReference type="ARBA" id="ARBA00008789"/>
    </source>
</evidence>
<proteinExistence type="inferred from homology"/>
<comment type="similarity">
    <text evidence="2 7">Belongs to the XK family.</text>
</comment>
<dbReference type="AlphaFoldDB" id="A0A834L0X0"/>
<keyword evidence="6 7" id="KW-0472">Membrane</keyword>
<accession>A0A834L0X0</accession>
<name>A0A834L0X0_ORYME</name>
<dbReference type="InterPro" id="IPR050895">
    <property type="entry name" value="XK-related_scramblase"/>
</dbReference>
<comment type="subcellular location">
    <subcellularLocation>
        <location evidence="1">Cell membrane</location>
        <topology evidence="1">Multi-pass membrane protein</topology>
    </subcellularLocation>
    <subcellularLocation>
        <location evidence="7">Membrane</location>
        <topology evidence="7">Multi-pass membrane protein</topology>
    </subcellularLocation>
</comment>
<evidence type="ECO:0000256" key="5">
    <source>
        <dbReference type="ARBA" id="ARBA00022989"/>
    </source>
</evidence>
<feature type="transmembrane region" description="Helical" evidence="7">
    <location>
        <begin position="21"/>
        <end position="41"/>
    </location>
</feature>
<dbReference type="PANTHER" id="PTHR16024:SF15">
    <property type="entry name" value="XK-RELATED PROTEIN 5"/>
    <property type="match status" value="1"/>
</dbReference>
<dbReference type="EMBL" id="WKFB01000056">
    <property type="protein sequence ID" value="KAF6737559.1"/>
    <property type="molecule type" value="Genomic_DNA"/>
</dbReference>